<dbReference type="Proteomes" id="UP000000709">
    <property type="component" value="Unassembled WGS sequence"/>
</dbReference>
<proteinExistence type="predicted"/>
<dbReference type="GO" id="GO:0030010">
    <property type="term" value="P:establishment of cell polarity"/>
    <property type="evidence" value="ECO:0007669"/>
    <property type="project" value="TreeGrafter"/>
</dbReference>
<dbReference type="OrthoDB" id="5589766at2759"/>
<dbReference type="GO" id="GO:0010971">
    <property type="term" value="P:positive regulation of G2/M transition of mitotic cell cycle"/>
    <property type="evidence" value="ECO:0007669"/>
    <property type="project" value="TreeGrafter"/>
</dbReference>
<dbReference type="InterPro" id="IPR013941">
    <property type="entry name" value="ZDS1_C"/>
</dbReference>
<organism evidence="4">
    <name type="scientific">Spathaspora passalidarum (strain NRRL Y-27907 / 11-Y1)</name>
    <dbReference type="NCBI Taxonomy" id="619300"/>
    <lineage>
        <taxon>Eukaryota</taxon>
        <taxon>Fungi</taxon>
        <taxon>Dikarya</taxon>
        <taxon>Ascomycota</taxon>
        <taxon>Saccharomycotina</taxon>
        <taxon>Pichiomycetes</taxon>
        <taxon>Debaryomycetaceae</taxon>
        <taxon>Spathaspora</taxon>
    </lineage>
</organism>
<evidence type="ECO:0000256" key="1">
    <source>
        <dbReference type="SAM" id="MobiDB-lite"/>
    </source>
</evidence>
<dbReference type="InterPro" id="IPR040206">
    <property type="entry name" value="Zds1/2"/>
</dbReference>
<gene>
    <name evidence="3" type="ORF">SPAPADRAFT_58780</name>
</gene>
<name>G3AE18_SPAPN</name>
<dbReference type="GO" id="GO:0005737">
    <property type="term" value="C:cytoplasm"/>
    <property type="evidence" value="ECO:0007669"/>
    <property type="project" value="TreeGrafter"/>
</dbReference>
<dbReference type="PANTHER" id="PTHR28089:SF1">
    <property type="entry name" value="PROTEIN ZDS1-RELATED"/>
    <property type="match status" value="1"/>
</dbReference>
<feature type="compositionally biased region" description="Acidic residues" evidence="1">
    <location>
        <begin position="53"/>
        <end position="70"/>
    </location>
</feature>
<dbReference type="GeneID" id="18872603"/>
<dbReference type="eggNOG" id="ENOG502S5WJ">
    <property type="taxonomic scope" value="Eukaryota"/>
</dbReference>
<dbReference type="HOGENOM" id="CLU_1158817_0_0_1"/>
<evidence type="ECO:0000259" key="2">
    <source>
        <dbReference type="SMART" id="SM01327"/>
    </source>
</evidence>
<keyword evidence="4" id="KW-1185">Reference proteome</keyword>
<evidence type="ECO:0000313" key="3">
    <source>
        <dbReference type="EMBL" id="EGW35552.1"/>
    </source>
</evidence>
<feature type="non-terminal residue" evidence="3">
    <location>
        <position position="1"/>
    </location>
</feature>
<evidence type="ECO:0000313" key="4">
    <source>
        <dbReference type="Proteomes" id="UP000000709"/>
    </source>
</evidence>
<sequence length="240" mass="27270">EDDKDLLTPDILIEDSALPKIQILPPTPTQQQTPSSEPELDFTVEPAKPGDYDNGDDDDEDDDDFVEPEIPEVLPKPDIEDELDSPESEPGAIVPQIVDQDKLDIQEKLKKQIKRTSRANQPIEFTDSAFGFPLPPPSHSTLVMLDYRFPVHVERAIYRLSHLKLANPKRSLREQVLLSNFMYAYLNLVDHTLHLEQHQQKLENEGDCDEEEDINFENNILVDDDDMIDLDTNGGSTITV</sequence>
<dbReference type="PANTHER" id="PTHR28089">
    <property type="entry name" value="PROTEIN ZDS1-RELATED"/>
    <property type="match status" value="1"/>
</dbReference>
<protein>
    <recommendedName>
        <fullName evidence="2">Protein Zds1 C-terminal domain-containing protein</fullName>
    </recommendedName>
</protein>
<dbReference type="RefSeq" id="XP_007372964.1">
    <property type="nucleotide sequence ID" value="XM_007372902.1"/>
</dbReference>
<reference evidence="3 4" key="1">
    <citation type="journal article" date="2011" name="Proc. Natl. Acad. Sci. U.S.A.">
        <title>Comparative genomics of xylose-fermenting fungi for enhanced biofuel production.</title>
        <authorList>
            <person name="Wohlbach D.J."/>
            <person name="Kuo A."/>
            <person name="Sato T.K."/>
            <person name="Potts K.M."/>
            <person name="Salamov A.A."/>
            <person name="LaButti K.M."/>
            <person name="Sun H."/>
            <person name="Clum A."/>
            <person name="Pangilinan J.L."/>
            <person name="Lindquist E.A."/>
            <person name="Lucas S."/>
            <person name="Lapidus A."/>
            <person name="Jin M."/>
            <person name="Gunawan C."/>
            <person name="Balan V."/>
            <person name="Dale B.E."/>
            <person name="Jeffries T.W."/>
            <person name="Zinkel R."/>
            <person name="Barry K.W."/>
            <person name="Grigoriev I.V."/>
            <person name="Gasch A.P."/>
        </authorList>
    </citation>
    <scope>NUCLEOTIDE SEQUENCE [LARGE SCALE GENOMIC DNA]</scope>
    <source>
        <strain evidence="4">NRRL Y-27907 / 11-Y1</strain>
    </source>
</reference>
<dbReference type="Pfam" id="PF08632">
    <property type="entry name" value="Zds_C"/>
    <property type="match status" value="1"/>
</dbReference>
<feature type="domain" description="Protein Zds1 C-terminal" evidence="2">
    <location>
        <begin position="138"/>
        <end position="190"/>
    </location>
</feature>
<feature type="region of interest" description="Disordered" evidence="1">
    <location>
        <begin position="1"/>
        <end position="94"/>
    </location>
</feature>
<dbReference type="STRING" id="619300.G3AE18"/>
<dbReference type="SMART" id="SM01327">
    <property type="entry name" value="Zds_C"/>
    <property type="match status" value="1"/>
</dbReference>
<dbReference type="EMBL" id="GL996499">
    <property type="protein sequence ID" value="EGW35552.1"/>
    <property type="molecule type" value="Genomic_DNA"/>
</dbReference>
<accession>G3AE18</accession>
<dbReference type="KEGG" id="spaa:SPAPADRAFT_58780"/>
<dbReference type="InParanoid" id="G3AE18"/>
<dbReference type="AlphaFoldDB" id="G3AE18"/>